<accession>A0A8E1RVH2</accession>
<evidence type="ECO:0000313" key="7">
    <source>
        <dbReference type="Proteomes" id="UP000071979"/>
    </source>
</evidence>
<protein>
    <recommendedName>
        <fullName evidence="5">VENN motif-containing domain-containing protein</fullName>
    </recommendedName>
</protein>
<organism evidence="6 7">
    <name type="scientific">Pantoea dispersa</name>
    <dbReference type="NCBI Taxonomy" id="59814"/>
    <lineage>
        <taxon>Bacteria</taxon>
        <taxon>Pseudomonadati</taxon>
        <taxon>Pseudomonadota</taxon>
        <taxon>Gammaproteobacteria</taxon>
        <taxon>Enterobacterales</taxon>
        <taxon>Erwiniaceae</taxon>
        <taxon>Pantoea</taxon>
    </lineage>
</organism>
<dbReference type="InterPro" id="IPR006914">
    <property type="entry name" value="VENN_dom"/>
</dbReference>
<evidence type="ECO:0000256" key="2">
    <source>
        <dbReference type="ARBA" id="ARBA00022656"/>
    </source>
</evidence>
<evidence type="ECO:0000259" key="5">
    <source>
        <dbReference type="Pfam" id="PF04829"/>
    </source>
</evidence>
<dbReference type="GO" id="GO:0090729">
    <property type="term" value="F:toxin activity"/>
    <property type="evidence" value="ECO:0007669"/>
    <property type="project" value="UniProtKB-KW"/>
</dbReference>
<dbReference type="AlphaFoldDB" id="A0A8E1RVH2"/>
<sequence length="288" mass="29375">MAGAQAGKNAVENNFLGSTSSDKLNKAIEKINNGDKTLATANELIKLENADKRSDALVSKFTKDPSQMSGTERAELAGYLRVYASEMEKEYGPAVSQELVKGLLSGQDYVKRTPDSEAMSKAQSIMNTWGYHKSNASIGDAPFMFGSSVLGLTVKGMAANTAIGVGVNAGVQLAGKDPFSYVDVIMAGVTAAATTGKGIIASTPINMGGTAIGSSIKGEEPTNAVAGAGAGTVIGGLGGEVIKGAASKLGKDAISDLTGTVIGGYISEKTGNAVKDLLDKKDDANAKK</sequence>
<name>A0A8E1RVH2_9GAMM</name>
<comment type="subcellular location">
    <subcellularLocation>
        <location evidence="1">Target cell</location>
        <location evidence="1">Target cell cytoplasm</location>
    </subcellularLocation>
</comment>
<dbReference type="Pfam" id="PF04829">
    <property type="entry name" value="PT-VENN"/>
    <property type="match status" value="1"/>
</dbReference>
<evidence type="ECO:0000256" key="1">
    <source>
        <dbReference type="ARBA" id="ARBA00004219"/>
    </source>
</evidence>
<dbReference type="EMBL" id="LDSE01000045">
    <property type="protein sequence ID" value="KTS65273.1"/>
    <property type="molecule type" value="Genomic_DNA"/>
</dbReference>
<feature type="domain" description="VENN motif-containing" evidence="5">
    <location>
        <begin position="2"/>
        <end position="17"/>
    </location>
</feature>
<keyword evidence="3" id="KW-1266">Target cell cytoplasm</keyword>
<gene>
    <name evidence="6" type="ORF">SA3R_21180</name>
</gene>
<keyword evidence="4" id="KW-0843">Virulence</keyword>
<dbReference type="Proteomes" id="UP000071979">
    <property type="component" value="Unassembled WGS sequence"/>
</dbReference>
<proteinExistence type="predicted"/>
<evidence type="ECO:0000256" key="4">
    <source>
        <dbReference type="ARBA" id="ARBA00023026"/>
    </source>
</evidence>
<reference evidence="6 7" key="1">
    <citation type="journal article" date="2016" name="Front. Microbiol.">
        <title>Genomic Resource of Rice Seed Associated Bacteria.</title>
        <authorList>
            <person name="Midha S."/>
            <person name="Bansal K."/>
            <person name="Sharma S."/>
            <person name="Kumar N."/>
            <person name="Patil P.P."/>
            <person name="Chaudhry V."/>
            <person name="Patil P.B."/>
        </authorList>
    </citation>
    <scope>NUCLEOTIDE SEQUENCE [LARGE SCALE GENOMIC DNA]</scope>
    <source>
        <strain evidence="6 7">SA3</strain>
    </source>
</reference>
<comment type="caution">
    <text evidence="6">The sequence shown here is derived from an EMBL/GenBank/DDBJ whole genome shotgun (WGS) entry which is preliminary data.</text>
</comment>
<evidence type="ECO:0000313" key="6">
    <source>
        <dbReference type="EMBL" id="KTS65273.1"/>
    </source>
</evidence>
<keyword evidence="2" id="KW-0800">Toxin</keyword>
<evidence type="ECO:0000256" key="3">
    <source>
        <dbReference type="ARBA" id="ARBA00022913"/>
    </source>
</evidence>